<dbReference type="PANTHER" id="PTHR47978">
    <property type="match status" value="1"/>
</dbReference>
<comment type="caution">
    <text evidence="14">The sequence shown here is derived from an EMBL/GenBank/DDBJ whole genome shotgun (WGS) entry which is preliminary data.</text>
</comment>
<feature type="region of interest" description="Disordered" evidence="12">
    <location>
        <begin position="1083"/>
        <end position="1263"/>
    </location>
</feature>
<evidence type="ECO:0000256" key="2">
    <source>
        <dbReference type="ARBA" id="ARBA00022448"/>
    </source>
</evidence>
<evidence type="ECO:0000256" key="8">
    <source>
        <dbReference type="ARBA" id="ARBA00023136"/>
    </source>
</evidence>
<dbReference type="Pfam" id="PF26088">
    <property type="entry name" value="RRM_LARP4"/>
    <property type="match status" value="1"/>
</dbReference>
<dbReference type="NCBIfam" id="TIGR00231">
    <property type="entry name" value="small_GTP"/>
    <property type="match status" value="1"/>
</dbReference>
<feature type="region of interest" description="Disordered" evidence="12">
    <location>
        <begin position="990"/>
        <end position="1032"/>
    </location>
</feature>
<dbReference type="PROSITE" id="PS51419">
    <property type="entry name" value="RAB"/>
    <property type="match status" value="1"/>
</dbReference>
<evidence type="ECO:0000256" key="5">
    <source>
        <dbReference type="ARBA" id="ARBA00022884"/>
    </source>
</evidence>
<keyword evidence="10" id="KW-0636">Prenylation</keyword>
<keyword evidence="9" id="KW-0449">Lipoprotein</keyword>
<dbReference type="SMART" id="SM00173">
    <property type="entry name" value="RAS"/>
    <property type="match status" value="1"/>
</dbReference>
<keyword evidence="3" id="KW-1003">Cell membrane</keyword>
<dbReference type="GO" id="GO:0003924">
    <property type="term" value="F:GTPase activity"/>
    <property type="evidence" value="ECO:0007669"/>
    <property type="project" value="InterPro"/>
</dbReference>
<feature type="region of interest" description="Disordered" evidence="12">
    <location>
        <begin position="681"/>
        <end position="702"/>
    </location>
</feature>
<evidence type="ECO:0000256" key="11">
    <source>
        <dbReference type="PROSITE-ProRule" id="PRU00332"/>
    </source>
</evidence>
<feature type="compositionally biased region" description="Polar residues" evidence="12">
    <location>
        <begin position="1222"/>
        <end position="1238"/>
    </location>
</feature>
<dbReference type="GO" id="GO:0015031">
    <property type="term" value="P:protein transport"/>
    <property type="evidence" value="ECO:0007669"/>
    <property type="project" value="UniProtKB-KW"/>
</dbReference>
<dbReference type="Gene3D" id="3.30.70.330">
    <property type="match status" value="1"/>
</dbReference>
<dbReference type="InterPro" id="IPR001806">
    <property type="entry name" value="Small_GTPase"/>
</dbReference>
<proteinExistence type="predicted"/>
<feature type="compositionally biased region" description="Polar residues" evidence="12">
    <location>
        <begin position="507"/>
        <end position="525"/>
    </location>
</feature>
<organism evidence="14 15">
    <name type="scientific">Mortierella alpina</name>
    <name type="common">Oleaginous fungus</name>
    <name type="synonym">Mortierella renispora</name>
    <dbReference type="NCBI Taxonomy" id="64518"/>
    <lineage>
        <taxon>Eukaryota</taxon>
        <taxon>Fungi</taxon>
        <taxon>Fungi incertae sedis</taxon>
        <taxon>Mucoromycota</taxon>
        <taxon>Mortierellomycotina</taxon>
        <taxon>Mortierellomycetes</taxon>
        <taxon>Mortierellales</taxon>
        <taxon>Mortierellaceae</taxon>
        <taxon>Mortierella</taxon>
    </lineage>
</organism>
<reference evidence="14" key="1">
    <citation type="submission" date="2021-07" db="EMBL/GenBank/DDBJ databases">
        <title>Draft genome of Mortierella alpina, strain LL118, isolated from an aspen leaf litter sample.</title>
        <authorList>
            <person name="Yang S."/>
            <person name="Vinatzer B.A."/>
        </authorList>
    </citation>
    <scope>NUCLEOTIDE SEQUENCE</scope>
    <source>
        <strain evidence="14">LL118</strain>
    </source>
</reference>
<evidence type="ECO:0000256" key="7">
    <source>
        <dbReference type="ARBA" id="ARBA00023134"/>
    </source>
</evidence>
<evidence type="ECO:0000256" key="9">
    <source>
        <dbReference type="ARBA" id="ARBA00023288"/>
    </source>
</evidence>
<feature type="compositionally biased region" description="Polar residues" evidence="12">
    <location>
        <begin position="1193"/>
        <end position="1208"/>
    </location>
</feature>
<dbReference type="GO" id="GO:0016192">
    <property type="term" value="P:vesicle-mediated transport"/>
    <property type="evidence" value="ECO:0007669"/>
    <property type="project" value="UniProtKB-ARBA"/>
</dbReference>
<dbReference type="FunFam" id="3.40.50.300:FF:000464">
    <property type="entry name" value="GTP-binding protein ypt5"/>
    <property type="match status" value="1"/>
</dbReference>
<evidence type="ECO:0000256" key="1">
    <source>
        <dbReference type="ARBA" id="ARBA00004342"/>
    </source>
</evidence>
<dbReference type="InterPro" id="IPR036388">
    <property type="entry name" value="WH-like_DNA-bd_sf"/>
</dbReference>
<evidence type="ECO:0000259" key="13">
    <source>
        <dbReference type="PROSITE" id="PS50961"/>
    </source>
</evidence>
<dbReference type="SMART" id="SM00176">
    <property type="entry name" value="RAN"/>
    <property type="match status" value="1"/>
</dbReference>
<dbReference type="PROSITE" id="PS50961">
    <property type="entry name" value="HTH_LA"/>
    <property type="match status" value="1"/>
</dbReference>
<feature type="compositionally biased region" description="Polar residues" evidence="12">
    <location>
        <begin position="1246"/>
        <end position="1263"/>
    </location>
</feature>
<feature type="region of interest" description="Disordered" evidence="12">
    <location>
        <begin position="406"/>
        <end position="573"/>
    </location>
</feature>
<dbReference type="SMART" id="SM00174">
    <property type="entry name" value="RHO"/>
    <property type="match status" value="1"/>
</dbReference>
<feature type="region of interest" description="Disordered" evidence="12">
    <location>
        <begin position="1285"/>
        <end position="1323"/>
    </location>
</feature>
<feature type="domain" description="HTH La-type RNA-binding" evidence="13">
    <location>
        <begin position="695"/>
        <end position="785"/>
    </location>
</feature>
<dbReference type="InterPro" id="IPR005225">
    <property type="entry name" value="Small_GTP-bd"/>
</dbReference>
<feature type="compositionally biased region" description="Polar residues" evidence="12">
    <location>
        <begin position="1299"/>
        <end position="1308"/>
    </location>
</feature>
<dbReference type="Gene3D" id="1.10.10.10">
    <property type="entry name" value="Winged helix-like DNA-binding domain superfamily/Winged helix DNA-binding domain"/>
    <property type="match status" value="1"/>
</dbReference>
<dbReference type="Proteomes" id="UP000717515">
    <property type="component" value="Unassembled WGS sequence"/>
</dbReference>
<dbReference type="GO" id="GO:0005886">
    <property type="term" value="C:plasma membrane"/>
    <property type="evidence" value="ECO:0007669"/>
    <property type="project" value="UniProtKB-SubCell"/>
</dbReference>
<dbReference type="GO" id="GO:0005525">
    <property type="term" value="F:GTP binding"/>
    <property type="evidence" value="ECO:0007669"/>
    <property type="project" value="UniProtKB-KW"/>
</dbReference>
<name>A0A9P8CVN9_MORAP</name>
<keyword evidence="2" id="KW-0813">Transport</keyword>
<comment type="subcellular location">
    <subcellularLocation>
        <location evidence="1">Cell membrane</location>
        <topology evidence="1">Lipid-anchor</topology>
        <orientation evidence="1">Cytoplasmic side</orientation>
    </subcellularLocation>
</comment>
<evidence type="ECO:0000313" key="14">
    <source>
        <dbReference type="EMBL" id="KAG9320181.1"/>
    </source>
</evidence>
<dbReference type="SMART" id="SM00175">
    <property type="entry name" value="RAB"/>
    <property type="match status" value="1"/>
</dbReference>
<gene>
    <name evidence="14" type="ORF">KVV02_002215</name>
</gene>
<dbReference type="SUPFAM" id="SSF52540">
    <property type="entry name" value="P-loop containing nucleoside triphosphate hydrolases"/>
    <property type="match status" value="1"/>
</dbReference>
<keyword evidence="7" id="KW-0342">GTP-binding</keyword>
<evidence type="ECO:0000256" key="12">
    <source>
        <dbReference type="SAM" id="MobiDB-lite"/>
    </source>
</evidence>
<dbReference type="InterPro" id="IPR036390">
    <property type="entry name" value="WH_DNA-bd_sf"/>
</dbReference>
<dbReference type="SUPFAM" id="SSF46785">
    <property type="entry name" value="Winged helix' DNA-binding domain"/>
    <property type="match status" value="1"/>
</dbReference>
<dbReference type="InterPro" id="IPR058699">
    <property type="entry name" value="RRM_LARP4/4B"/>
</dbReference>
<dbReference type="PROSITE" id="PS51421">
    <property type="entry name" value="RAS"/>
    <property type="match status" value="1"/>
</dbReference>
<dbReference type="SUPFAM" id="SSF54928">
    <property type="entry name" value="RNA-binding domain, RBD"/>
    <property type="match status" value="1"/>
</dbReference>
<keyword evidence="5 11" id="KW-0694">RNA-binding</keyword>
<dbReference type="CDD" id="cd01860">
    <property type="entry name" value="Rab5_related"/>
    <property type="match status" value="1"/>
</dbReference>
<dbReference type="CDD" id="cd07323">
    <property type="entry name" value="LAM"/>
    <property type="match status" value="1"/>
</dbReference>
<dbReference type="InterPro" id="IPR012677">
    <property type="entry name" value="Nucleotide-bd_a/b_plait_sf"/>
</dbReference>
<evidence type="ECO:0000256" key="3">
    <source>
        <dbReference type="ARBA" id="ARBA00022475"/>
    </source>
</evidence>
<protein>
    <recommendedName>
        <fullName evidence="13">HTH La-type RNA-binding domain-containing protein</fullName>
    </recommendedName>
</protein>
<dbReference type="InterPro" id="IPR006630">
    <property type="entry name" value="La_HTH"/>
</dbReference>
<dbReference type="Pfam" id="PF05383">
    <property type="entry name" value="La"/>
    <property type="match status" value="1"/>
</dbReference>
<keyword evidence="4" id="KW-0547">Nucleotide-binding</keyword>
<dbReference type="Gene3D" id="3.40.50.300">
    <property type="entry name" value="P-loop containing nucleotide triphosphate hydrolases"/>
    <property type="match status" value="1"/>
</dbReference>
<dbReference type="InterPro" id="IPR035979">
    <property type="entry name" value="RBD_domain_sf"/>
</dbReference>
<dbReference type="PRINTS" id="PR00449">
    <property type="entry name" value="RASTRNSFRMNG"/>
</dbReference>
<evidence type="ECO:0000256" key="6">
    <source>
        <dbReference type="ARBA" id="ARBA00022927"/>
    </source>
</evidence>
<dbReference type="GO" id="GO:0005768">
    <property type="term" value="C:endosome"/>
    <property type="evidence" value="ECO:0007669"/>
    <property type="project" value="UniProtKB-ARBA"/>
</dbReference>
<keyword evidence="6" id="KW-0653">Protein transport</keyword>
<feature type="compositionally biased region" description="Polar residues" evidence="12">
    <location>
        <begin position="1098"/>
        <end position="1107"/>
    </location>
</feature>
<feature type="compositionally biased region" description="Basic and acidic residues" evidence="12">
    <location>
        <begin position="1109"/>
        <end position="1119"/>
    </location>
</feature>
<sequence>MSCESCTGCFEATPCSAPSPSLNGHISKEYRQFLKSARICSSIVGDPQDPDHRTDHDAVLKDKKSAARKDQEDHSFNTLIGILANGQFTAQTYLAQAYKQCGPSSFLHLARTLAHHGFWGRLITWAYLFVKEDSVRLQKLLDGYDPELLQTVNDEAEMFEVFNPLRILFNTMSNSRQTATQQSQQPQPAGKLFQFKLVLLGTFILFQFFKANRPLVLRFVKDQFDDYRESTIGAAFLTQTICLDDATTVKFEIWDTAGQERYKSLAPMYYRNANCAVVVYDITQVSSLDKAKAWVKELQRQADPNIVIALAGNKSDLSARRVVETEEAQAYADEAGLLFFETSAKTATNVNELFTSIAKKMPLDMLANPRPRGTGLNGRGVDLNRDTKEAGCAFMALSSSETLSMATGGLGSSLQSRHPQERPSHKAGPALKGNRHQGYDDPNQHPARYPHADHRGHISHRGGNSIRCNQGRPNYPTPMNAGYSHQDYGSQGSHVGLPRQMYRHNQGHSPTTQRRYTTNTNGMQQPSPSARHRHSSPNISPHNTYSHSLQHAMSRSSSYESTTQRNLGYDGPRVGNQPINMAIPRHEINFSETAPQGHAKLQRPASDQVKDDTSVHPSQILSSSAVPGPSDIALPHQPIYAVPWMMMPMPVMLPPHHHPQVMNPERQGPLNVDHTNTVQPAFEESSKFNRRPSVPNDQEQRRDRLREQLEWYLSPRNLSTDMYLVSKMNTEHWVPITILAEFRKVKELTGSLQEVVDALRRSPAVTVDEAGTMVKPITVDRPRTTLILRELPEDTTEEEIGAVFVEAGCIAKSITKEIVGNMWFVEFDTAANTLAMHNYTRGRYIKGVPIAARIKSTTVLTGGEYNVAQMTPAAMGVTSVSLAAPSPISGWAASPSSPIFDQAAMAMPMPYRRFPANESPVTQEWGQEVNKAPDVVQAYSASVYPAGGYSAGSYFQPVVMGPPTHTAANEGYYYNGPHAWTAVGGYGTPSPEARPLPDNMQSMFVDPSCPPEAQQQKASSAMGPRRSSYPSVPLQVFHGQFNEPAANKNGQRRRQQYDPTREGQLYRQPQYPYHQQHNLQHNQFPEHGHGLIRPRGSYTLQNSSSMQYDRFDRSSDAKSDSFSYRISGSTSSERKSKKSKSKKNKADRQPKETPTNQDQHSTRDEATANLSGSASAPELRPTGSAKESKEFHQNQIGKITTKMSSVSMIDQPGVARNKRKGSTTQAVKPTQPSPNLESDSFPPLPSHTSILQSGSAGDSVMQANNTSLSNTKWTRVAKSDVGNTNVSVDAINGGARSGVNDNSQPMTESNHRLSPRSVDNKPNKTQLQHAANSVETTVIHPNAGASEQRRIPIGGMAQSITDCNPDEGALTGNDAHSLASGETGKSRGAFSYASALKTLQQQSQRETGLEDDAVPHA</sequence>
<dbReference type="EMBL" id="JAIFTL010000318">
    <property type="protein sequence ID" value="KAG9320181.1"/>
    <property type="molecule type" value="Genomic_DNA"/>
</dbReference>
<evidence type="ECO:0000256" key="10">
    <source>
        <dbReference type="ARBA" id="ARBA00023289"/>
    </source>
</evidence>
<keyword evidence="8" id="KW-0472">Membrane</keyword>
<feature type="compositionally biased region" description="Polar residues" evidence="12">
    <location>
        <begin position="538"/>
        <end position="566"/>
    </location>
</feature>
<dbReference type="Pfam" id="PF00071">
    <property type="entry name" value="Ras"/>
    <property type="match status" value="1"/>
</dbReference>
<dbReference type="SMART" id="SM00715">
    <property type="entry name" value="LA"/>
    <property type="match status" value="1"/>
</dbReference>
<evidence type="ECO:0000313" key="15">
    <source>
        <dbReference type="Proteomes" id="UP000717515"/>
    </source>
</evidence>
<evidence type="ECO:0000256" key="4">
    <source>
        <dbReference type="ARBA" id="ARBA00022741"/>
    </source>
</evidence>
<accession>A0A9P8CVN9</accession>
<dbReference type="InterPro" id="IPR027417">
    <property type="entry name" value="P-loop_NTPase"/>
</dbReference>
<dbReference type="GO" id="GO:0003723">
    <property type="term" value="F:RNA binding"/>
    <property type="evidence" value="ECO:0007669"/>
    <property type="project" value="UniProtKB-UniRule"/>
</dbReference>